<evidence type="ECO:0000256" key="1">
    <source>
        <dbReference type="ARBA" id="ARBA00022714"/>
    </source>
</evidence>
<keyword evidence="3" id="KW-0408">Iron</keyword>
<dbReference type="GO" id="GO:0046872">
    <property type="term" value="F:metal ion binding"/>
    <property type="evidence" value="ECO:0007669"/>
    <property type="project" value="UniProtKB-KW"/>
</dbReference>
<accession>A0A0F8WZF8</accession>
<evidence type="ECO:0000256" key="5">
    <source>
        <dbReference type="ARBA" id="ARBA00023157"/>
    </source>
</evidence>
<feature type="domain" description="Rieske" evidence="7">
    <location>
        <begin position="1"/>
        <end position="63"/>
    </location>
</feature>
<dbReference type="Gene3D" id="2.102.10.10">
    <property type="entry name" value="Rieske [2Fe-2S] iron-sulphur domain"/>
    <property type="match status" value="1"/>
</dbReference>
<evidence type="ECO:0000256" key="4">
    <source>
        <dbReference type="ARBA" id="ARBA00023014"/>
    </source>
</evidence>
<name>A0A0F8WZF8_9ZZZZ</name>
<evidence type="ECO:0000256" key="3">
    <source>
        <dbReference type="ARBA" id="ARBA00023004"/>
    </source>
</evidence>
<keyword evidence="2" id="KW-0479">Metal-binding</keyword>
<keyword evidence="5" id="KW-1015">Disulfide bond</keyword>
<proteinExistence type="predicted"/>
<evidence type="ECO:0000256" key="6">
    <source>
        <dbReference type="ARBA" id="ARBA00034078"/>
    </source>
</evidence>
<keyword evidence="1" id="KW-0001">2Fe-2S</keyword>
<dbReference type="GO" id="GO:0016020">
    <property type="term" value="C:membrane"/>
    <property type="evidence" value="ECO:0007669"/>
    <property type="project" value="InterPro"/>
</dbReference>
<gene>
    <name evidence="8" type="ORF">LCGC14_3090500</name>
</gene>
<dbReference type="Pfam" id="PF00355">
    <property type="entry name" value="Rieske"/>
    <property type="match status" value="1"/>
</dbReference>
<evidence type="ECO:0000259" key="7">
    <source>
        <dbReference type="PROSITE" id="PS51296"/>
    </source>
</evidence>
<dbReference type="PRINTS" id="PR00162">
    <property type="entry name" value="RIESKE"/>
</dbReference>
<evidence type="ECO:0000313" key="8">
    <source>
        <dbReference type="EMBL" id="KKK53865.1"/>
    </source>
</evidence>
<protein>
    <recommendedName>
        <fullName evidence="7">Rieske domain-containing protein</fullName>
    </recommendedName>
</protein>
<dbReference type="InterPro" id="IPR036922">
    <property type="entry name" value="Rieske_2Fe-2S_sf"/>
</dbReference>
<dbReference type="PROSITE" id="PS51296">
    <property type="entry name" value="RIESKE"/>
    <property type="match status" value="1"/>
</dbReference>
<sequence length="78" mass="8402">KGSFHIISAVCTHLGCTVKKLSNGFNCPCHGSKFDVKGNVLSGPAPKPLDWFEVRLAPNGELVVYKAKQVEQGFSLEA</sequence>
<dbReference type="GO" id="GO:0051537">
    <property type="term" value="F:2 iron, 2 sulfur cluster binding"/>
    <property type="evidence" value="ECO:0007669"/>
    <property type="project" value="UniProtKB-KW"/>
</dbReference>
<feature type="non-terminal residue" evidence="8">
    <location>
        <position position="1"/>
    </location>
</feature>
<dbReference type="SUPFAM" id="SSF50022">
    <property type="entry name" value="ISP domain"/>
    <property type="match status" value="1"/>
</dbReference>
<reference evidence="8" key="1">
    <citation type="journal article" date="2015" name="Nature">
        <title>Complex archaea that bridge the gap between prokaryotes and eukaryotes.</title>
        <authorList>
            <person name="Spang A."/>
            <person name="Saw J.H."/>
            <person name="Jorgensen S.L."/>
            <person name="Zaremba-Niedzwiedzka K."/>
            <person name="Martijn J."/>
            <person name="Lind A.E."/>
            <person name="van Eijk R."/>
            <person name="Schleper C."/>
            <person name="Guy L."/>
            <person name="Ettema T.J."/>
        </authorList>
    </citation>
    <scope>NUCLEOTIDE SEQUENCE</scope>
</reference>
<evidence type="ECO:0000256" key="2">
    <source>
        <dbReference type="ARBA" id="ARBA00022723"/>
    </source>
</evidence>
<comment type="caution">
    <text evidence="8">The sequence shown here is derived from an EMBL/GenBank/DDBJ whole genome shotgun (WGS) entry which is preliminary data.</text>
</comment>
<dbReference type="InterPro" id="IPR017941">
    <property type="entry name" value="Rieske_2Fe-2S"/>
</dbReference>
<dbReference type="InterPro" id="IPR005805">
    <property type="entry name" value="Rieske_Fe-S_prot_C"/>
</dbReference>
<keyword evidence="4" id="KW-0411">Iron-sulfur</keyword>
<dbReference type="EMBL" id="LAZR01066291">
    <property type="protein sequence ID" value="KKK53865.1"/>
    <property type="molecule type" value="Genomic_DNA"/>
</dbReference>
<dbReference type="InterPro" id="IPR014349">
    <property type="entry name" value="Rieske_Fe-S_prot"/>
</dbReference>
<organism evidence="8">
    <name type="scientific">marine sediment metagenome</name>
    <dbReference type="NCBI Taxonomy" id="412755"/>
    <lineage>
        <taxon>unclassified sequences</taxon>
        <taxon>metagenomes</taxon>
        <taxon>ecological metagenomes</taxon>
    </lineage>
</organism>
<dbReference type="AlphaFoldDB" id="A0A0F8WZF8"/>
<comment type="cofactor">
    <cofactor evidence="6">
        <name>[2Fe-2S] cluster</name>
        <dbReference type="ChEBI" id="CHEBI:190135"/>
    </cofactor>
</comment>
<dbReference type="PANTHER" id="PTHR10134">
    <property type="entry name" value="CYTOCHROME B-C1 COMPLEX SUBUNIT RIESKE, MITOCHONDRIAL"/>
    <property type="match status" value="1"/>
</dbReference>